<proteinExistence type="predicted"/>
<keyword evidence="1" id="KW-0175">Coiled coil</keyword>
<evidence type="ECO:0000313" key="2">
    <source>
        <dbReference type="EMBL" id="CAG8801946.1"/>
    </source>
</evidence>
<organism evidence="2 3">
    <name type="scientific">Gigaspora margarita</name>
    <dbReference type="NCBI Taxonomy" id="4874"/>
    <lineage>
        <taxon>Eukaryota</taxon>
        <taxon>Fungi</taxon>
        <taxon>Fungi incertae sedis</taxon>
        <taxon>Mucoromycota</taxon>
        <taxon>Glomeromycotina</taxon>
        <taxon>Glomeromycetes</taxon>
        <taxon>Diversisporales</taxon>
        <taxon>Gigasporaceae</taxon>
        <taxon>Gigaspora</taxon>
    </lineage>
</organism>
<dbReference type="EMBL" id="CAJVQB010023462">
    <property type="protein sequence ID" value="CAG8801946.1"/>
    <property type="molecule type" value="Genomic_DNA"/>
</dbReference>
<comment type="caution">
    <text evidence="2">The sequence shown here is derived from an EMBL/GenBank/DDBJ whole genome shotgun (WGS) entry which is preliminary data.</text>
</comment>
<accession>A0ABN7VVV9</accession>
<reference evidence="2 3" key="1">
    <citation type="submission" date="2021-06" db="EMBL/GenBank/DDBJ databases">
        <authorList>
            <person name="Kallberg Y."/>
            <person name="Tangrot J."/>
            <person name="Rosling A."/>
        </authorList>
    </citation>
    <scope>NUCLEOTIDE SEQUENCE [LARGE SCALE GENOMIC DNA]</scope>
    <source>
        <strain evidence="2 3">120-4 pot B 10/14</strain>
    </source>
</reference>
<sequence length="348" mass="39858">MDLKPEAKDLPCVFASFAEFYPTSDLLKHIGKCKPEEQQHWRNASASASVKKLMEIAKRIGRKKLKLSTGEEPFKDFGSQVSFPDPTCEILQKRIDELESLNSQLLIENEVLKKKLNERFINQQDRISSVIEIAKKERNEIHEELTNYLSIILEELILEKNQKTNTIDDLVNSQSQTGSMKKCTFCQASDIDNRKRICPICHNKLPTISEMNQQSNELPTIKNTTNKSLVICPYSDTQEPRTRPSFAAESSRYWAQIRKTQFMNPKSNIPKLINKMVLDIWYLIPITCEEADLQKNESSLTKSQILSIINSLTPSLGLSNKSRNDLINILQEIRSVLAENNINIDSKE</sequence>
<protein>
    <submittedName>
        <fullName evidence="2">30866_t:CDS:1</fullName>
    </submittedName>
</protein>
<evidence type="ECO:0000256" key="1">
    <source>
        <dbReference type="SAM" id="Coils"/>
    </source>
</evidence>
<keyword evidence="3" id="KW-1185">Reference proteome</keyword>
<name>A0ABN7VVV9_GIGMA</name>
<gene>
    <name evidence="2" type="ORF">GMARGA_LOCUS23307</name>
</gene>
<feature type="coiled-coil region" evidence="1">
    <location>
        <begin position="88"/>
        <end position="115"/>
    </location>
</feature>
<evidence type="ECO:0000313" key="3">
    <source>
        <dbReference type="Proteomes" id="UP000789901"/>
    </source>
</evidence>
<dbReference type="Proteomes" id="UP000789901">
    <property type="component" value="Unassembled WGS sequence"/>
</dbReference>